<evidence type="ECO:0000313" key="1">
    <source>
        <dbReference type="EMBL" id="QAA76887.1"/>
    </source>
</evidence>
<dbReference type="NCBIfam" id="TIGR01549">
    <property type="entry name" value="HAD-SF-IA-v1"/>
    <property type="match status" value="1"/>
</dbReference>
<dbReference type="GO" id="GO:0006281">
    <property type="term" value="P:DNA repair"/>
    <property type="evidence" value="ECO:0007669"/>
    <property type="project" value="TreeGrafter"/>
</dbReference>
<proteinExistence type="predicted"/>
<dbReference type="InterPro" id="IPR023214">
    <property type="entry name" value="HAD_sf"/>
</dbReference>
<dbReference type="Pfam" id="PF00702">
    <property type="entry name" value="Hydrolase"/>
    <property type="match status" value="1"/>
</dbReference>
<dbReference type="PANTHER" id="PTHR43434:SF22">
    <property type="entry name" value="PHOSPHOGLYCOLATE PHOSPHATASE"/>
    <property type="match status" value="1"/>
</dbReference>
<protein>
    <submittedName>
        <fullName evidence="1">Uncharacterized protein</fullName>
    </submittedName>
</protein>
<dbReference type="PANTHER" id="PTHR43434">
    <property type="entry name" value="PHOSPHOGLYCOLATE PHOSPHATASE"/>
    <property type="match status" value="1"/>
</dbReference>
<dbReference type="SFLD" id="SFLDS00003">
    <property type="entry name" value="Haloacid_Dehalogenase"/>
    <property type="match status" value="1"/>
</dbReference>
<dbReference type="KEGG" id="bih:BIP78_1121"/>
<dbReference type="SUPFAM" id="SSF56784">
    <property type="entry name" value="HAD-like"/>
    <property type="match status" value="1"/>
</dbReference>
<evidence type="ECO:0000313" key="2">
    <source>
        <dbReference type="Proteomes" id="UP000287233"/>
    </source>
</evidence>
<dbReference type="SFLD" id="SFLDG01129">
    <property type="entry name" value="C1.5:_HAD__Beta-PGM__Phosphata"/>
    <property type="match status" value="1"/>
</dbReference>
<dbReference type="InterPro" id="IPR023198">
    <property type="entry name" value="PGP-like_dom2"/>
</dbReference>
<dbReference type="InterPro" id="IPR050155">
    <property type="entry name" value="HAD-like_hydrolase_sf"/>
</dbReference>
<reference evidence="2" key="1">
    <citation type="submission" date="2018-12" db="EMBL/GenBank/DDBJ databases">
        <title>Complete genome sequence of an uncultured bacterium of the candidate phylum Bipolaricaulota.</title>
        <authorList>
            <person name="Kadnikov V.V."/>
            <person name="Mardanov A.V."/>
            <person name="Beletsky A.V."/>
            <person name="Frank Y.A."/>
            <person name="Karnachuk O.V."/>
            <person name="Ravin N.V."/>
        </authorList>
    </citation>
    <scope>NUCLEOTIDE SEQUENCE [LARGE SCALE GENOMIC DNA]</scope>
</reference>
<dbReference type="InterPro" id="IPR036412">
    <property type="entry name" value="HAD-like_sf"/>
</dbReference>
<organism evidence="1 2">
    <name type="scientific">Bipolaricaulis sibiricus</name>
    <dbReference type="NCBI Taxonomy" id="2501609"/>
    <lineage>
        <taxon>Bacteria</taxon>
        <taxon>Candidatus Bipolaricaulota</taxon>
        <taxon>Candidatus Bipolaricaulia</taxon>
        <taxon>Candidatus Bipolaricaulales</taxon>
        <taxon>Candidatus Bipolaricaulaceae</taxon>
        <taxon>Candidatus Bipolaricaulis</taxon>
    </lineage>
</organism>
<dbReference type="InterPro" id="IPR006439">
    <property type="entry name" value="HAD-SF_hydro_IA"/>
</dbReference>
<dbReference type="Gene3D" id="1.10.150.240">
    <property type="entry name" value="Putative phosphatase, domain 2"/>
    <property type="match status" value="1"/>
</dbReference>
<dbReference type="GO" id="GO:0008967">
    <property type="term" value="F:phosphoglycolate phosphatase activity"/>
    <property type="evidence" value="ECO:0007669"/>
    <property type="project" value="TreeGrafter"/>
</dbReference>
<dbReference type="AlphaFoldDB" id="A0A410FUY2"/>
<dbReference type="Proteomes" id="UP000287233">
    <property type="component" value="Chromosome"/>
</dbReference>
<dbReference type="EMBL" id="CP034928">
    <property type="protein sequence ID" value="QAA76887.1"/>
    <property type="molecule type" value="Genomic_DNA"/>
</dbReference>
<gene>
    <name evidence="1" type="ORF">BIP78_1121</name>
</gene>
<dbReference type="Gene3D" id="3.40.50.1000">
    <property type="entry name" value="HAD superfamily/HAD-like"/>
    <property type="match status" value="1"/>
</dbReference>
<accession>A0A410FUY2</accession>
<sequence>MSGRWVLAGRVVPAWGFLFDKDGTLLTFAHWRAVMEERARRLAEELNLSEPQRQALARWMGGSSDHGQDESWGLIPLPRPDAEQAVAERLATVLGLDRPTLHARVARVFREVDRDFPFEHHLQPTPGAEACLRAIRRGGGRSAVVTHDVPSAAGRHLAALGWDHLVDVVIGLDGTMERKPSPQPLLAACRALGVPPEETVMVGDTVTDLVAGRGAGCALTVGVLTGLDPREKLAPHADIVAPDLATLGLARAD</sequence>
<name>A0A410FUY2_BIPS1</name>